<comment type="caution">
    <text evidence="1">The sequence shown here is derived from an EMBL/GenBank/DDBJ whole genome shotgun (WGS) entry which is preliminary data.</text>
</comment>
<reference evidence="1 2" key="1">
    <citation type="journal article" date="2015" name="Antonie Van Leeuwenhoek">
        <title>Oricola cellulosilytica gen. nov., sp. nov., a cellulose-degrading bacterium of the family Phyllobacteriaceae isolated from surface seashore water, and emended descriptions of Mesorhizobium loti and Phyllobacterium myrsinacearum.</title>
        <authorList>
            <person name="Hameed A."/>
            <person name="Shahina M."/>
            <person name="Lai W.A."/>
            <person name="Lin S.Y."/>
            <person name="Young L.S."/>
            <person name="Liu Y.C."/>
            <person name="Hsu Y.H."/>
            <person name="Young C.C."/>
        </authorList>
    </citation>
    <scope>NUCLEOTIDE SEQUENCE [LARGE SCALE GENOMIC DNA]</scope>
    <source>
        <strain evidence="1 2">KCTC 52183</strain>
    </source>
</reference>
<dbReference type="Pfam" id="PF06748">
    <property type="entry name" value="DUF1217"/>
    <property type="match status" value="1"/>
</dbReference>
<dbReference type="InterPro" id="IPR023157">
    <property type="entry name" value="AGR-C-984p-like_sf"/>
</dbReference>
<name>A0A4R0PFU9_9HYPH</name>
<dbReference type="Proteomes" id="UP000291301">
    <property type="component" value="Unassembled WGS sequence"/>
</dbReference>
<organism evidence="1 2">
    <name type="scientific">Oricola cellulosilytica</name>
    <dbReference type="NCBI Taxonomy" id="1429082"/>
    <lineage>
        <taxon>Bacteria</taxon>
        <taxon>Pseudomonadati</taxon>
        <taxon>Pseudomonadota</taxon>
        <taxon>Alphaproteobacteria</taxon>
        <taxon>Hyphomicrobiales</taxon>
        <taxon>Ahrensiaceae</taxon>
        <taxon>Oricola</taxon>
    </lineage>
</organism>
<dbReference type="SUPFAM" id="SSF158837">
    <property type="entry name" value="AGR C 984p-like"/>
    <property type="match status" value="1"/>
</dbReference>
<dbReference type="OrthoDB" id="7824597at2"/>
<evidence type="ECO:0000313" key="1">
    <source>
        <dbReference type="EMBL" id="TCD16727.1"/>
    </source>
</evidence>
<accession>A0A4R0PFU9</accession>
<gene>
    <name evidence="1" type="ORF">E0D97_01795</name>
</gene>
<keyword evidence="2" id="KW-1185">Reference proteome</keyword>
<dbReference type="InterPro" id="IPR010626">
    <property type="entry name" value="DUF1217"/>
</dbReference>
<dbReference type="EMBL" id="SJST01000001">
    <property type="protein sequence ID" value="TCD16727.1"/>
    <property type="molecule type" value="Genomic_DNA"/>
</dbReference>
<dbReference type="Gene3D" id="1.10.3700.10">
    <property type="entry name" value="AGR C 984p-like"/>
    <property type="match status" value="1"/>
</dbReference>
<dbReference type="AlphaFoldDB" id="A0A4R0PFU9"/>
<sequence length="259" mass="29257">MISTLASYKLATSDLSRTIQRVSDQPTVAREVAYYEENISKVKTIEEFIDDTRLFNFAMQAHGLGEMSYAKAFMKKVLVEGRDARDSFANSLTDKRYLEFAETFDFYRYGETATTFTKARQGTVEKYLRQTLEEQAGDENEGVRLALYFQRKAPTITSYYGILADPALGQVVRTAIGLPDSVGSIDIDKQVEMMKDRIDLEEFSDPAALEKFLERFTTLWEVNNGSATAQSSGIGLLYNQGATFGISQDLMLQIQQLKR</sequence>
<protein>
    <submittedName>
        <fullName evidence="1">DUF1217 domain-containing protein</fullName>
    </submittedName>
</protein>
<proteinExistence type="predicted"/>
<evidence type="ECO:0000313" key="2">
    <source>
        <dbReference type="Proteomes" id="UP000291301"/>
    </source>
</evidence>